<keyword evidence="4" id="KW-1185">Reference proteome</keyword>
<name>A0A2R4XKV4_9BURK</name>
<reference evidence="3 4" key="1">
    <citation type="submission" date="2018-04" db="EMBL/GenBank/DDBJ databases">
        <title>Bordetella sp. HZ20 isolated from seawater.</title>
        <authorList>
            <person name="Sun C."/>
        </authorList>
    </citation>
    <scope>NUCLEOTIDE SEQUENCE [LARGE SCALE GENOMIC DNA]</scope>
    <source>
        <strain evidence="3 4">HZ20</strain>
    </source>
</reference>
<sequence>MKNEWIRTRMRQHFRIQLPALKSVNAASLVELVQVDPSQRVVHTHHLRLDMLADTVRSAHVYVLLDPADAVVAEISLPPLPRTRQREAVVASVEPMILGRLDTTLITYAPRDEQTGTTQVAWTDKDALLRVWRLLLELGLKVKGIMPGQPLPDQERGVFEAEDSLTGNGGAEIRPALPALSGCSFTLAHEEPLSRPGPTRSTMIWTAVAAGVWIVGLNLYAMQLNREAETILQAIESTVRAGFPEIPVLLDPVIQAQRQLDLLERKASGTSQDPFIELVADASVLLPFVSSRVRTLEYENGHLTLGLASGANMMTDSPSRSDLNKEANRLGLILNHDESNPDRWQVSRQNTTASQSVATGTRQQ</sequence>
<evidence type="ECO:0000259" key="2">
    <source>
        <dbReference type="Pfam" id="PF12693"/>
    </source>
</evidence>
<organism evidence="3 4">
    <name type="scientific">Orrella marina</name>
    <dbReference type="NCBI Taxonomy" id="2163011"/>
    <lineage>
        <taxon>Bacteria</taxon>
        <taxon>Pseudomonadati</taxon>
        <taxon>Pseudomonadota</taxon>
        <taxon>Betaproteobacteria</taxon>
        <taxon>Burkholderiales</taxon>
        <taxon>Alcaligenaceae</taxon>
        <taxon>Orrella</taxon>
    </lineage>
</organism>
<dbReference type="InterPro" id="IPR025691">
    <property type="entry name" value="GspL_pp_dom"/>
</dbReference>
<dbReference type="AlphaFoldDB" id="A0A2R4XKV4"/>
<feature type="compositionally biased region" description="Polar residues" evidence="1">
    <location>
        <begin position="346"/>
        <end position="364"/>
    </location>
</feature>
<evidence type="ECO:0000313" key="3">
    <source>
        <dbReference type="EMBL" id="AWB34403.1"/>
    </source>
</evidence>
<dbReference type="Gene3D" id="3.30.420.380">
    <property type="match status" value="1"/>
</dbReference>
<dbReference type="SUPFAM" id="SSF53067">
    <property type="entry name" value="Actin-like ATPase domain"/>
    <property type="match status" value="1"/>
</dbReference>
<evidence type="ECO:0000256" key="1">
    <source>
        <dbReference type="SAM" id="MobiDB-lite"/>
    </source>
</evidence>
<feature type="domain" description="GspL periplasmic" evidence="2">
    <location>
        <begin position="197"/>
        <end position="316"/>
    </location>
</feature>
<dbReference type="InterPro" id="IPR043129">
    <property type="entry name" value="ATPase_NBD"/>
</dbReference>
<dbReference type="Pfam" id="PF12693">
    <property type="entry name" value="GspL_C"/>
    <property type="match status" value="1"/>
</dbReference>
<feature type="region of interest" description="Disordered" evidence="1">
    <location>
        <begin position="338"/>
        <end position="364"/>
    </location>
</feature>
<dbReference type="KEGG" id="boz:DBV39_12585"/>
<dbReference type="EMBL" id="CP028901">
    <property type="protein sequence ID" value="AWB34403.1"/>
    <property type="molecule type" value="Genomic_DNA"/>
</dbReference>
<proteinExistence type="predicted"/>
<gene>
    <name evidence="3" type="ORF">DBV39_12585</name>
</gene>
<evidence type="ECO:0000313" key="4">
    <source>
        <dbReference type="Proteomes" id="UP000244571"/>
    </source>
</evidence>
<protein>
    <recommendedName>
        <fullName evidence="2">GspL periplasmic domain-containing protein</fullName>
    </recommendedName>
</protein>
<accession>A0A2R4XKV4</accession>
<dbReference type="Proteomes" id="UP000244571">
    <property type="component" value="Chromosome"/>
</dbReference>